<dbReference type="Pfam" id="PF00171">
    <property type="entry name" value="Aldedh"/>
    <property type="match status" value="1"/>
</dbReference>
<dbReference type="GeneID" id="90830192"/>
<dbReference type="GO" id="GO:0016620">
    <property type="term" value="F:oxidoreductase activity, acting on the aldehyde or oxo group of donors, NAD or NADP as acceptor"/>
    <property type="evidence" value="ECO:0007669"/>
    <property type="project" value="InterPro"/>
</dbReference>
<name>A0AAJ8KXS7_9TREE</name>
<proteinExistence type="predicted"/>
<sequence>MQASADSGVFYLNQAMPFGGVKASGHGRFGGEEGLRSLCSVKSITQDRFFSYIRTSIPPPVDYPIPDPKKAWGFLVGLVNLAYARRLWGRAKGLGGLIKGLM</sequence>
<dbReference type="InterPro" id="IPR016161">
    <property type="entry name" value="Ald_DH/histidinol_DH"/>
</dbReference>
<dbReference type="InterPro" id="IPR015590">
    <property type="entry name" value="Aldehyde_DH_dom"/>
</dbReference>
<gene>
    <name evidence="2" type="ORF">I303_108363</name>
</gene>
<accession>A0AAJ8KXS7</accession>
<dbReference type="KEGG" id="kdj:90830192"/>
<reference evidence="2" key="2">
    <citation type="submission" date="2024-02" db="EMBL/GenBank/DDBJ databases">
        <title>Comparative genomics of Cryptococcus and Kwoniella reveals pathogenesis evolution and contrasting modes of karyotype evolution via chromosome fusion or intercentromeric recombination.</title>
        <authorList>
            <person name="Coelho M.A."/>
            <person name="David-Palma M."/>
            <person name="Shea T."/>
            <person name="Bowers K."/>
            <person name="McGinley-Smith S."/>
            <person name="Mohammad A.W."/>
            <person name="Gnirke A."/>
            <person name="Yurkov A.M."/>
            <person name="Nowrousian M."/>
            <person name="Sun S."/>
            <person name="Cuomo C.A."/>
            <person name="Heitman J."/>
        </authorList>
    </citation>
    <scope>NUCLEOTIDE SEQUENCE</scope>
    <source>
        <strain evidence="2">CBS 10117</strain>
    </source>
</reference>
<protein>
    <recommendedName>
        <fullName evidence="1">Aldehyde dehydrogenase domain-containing protein</fullName>
    </recommendedName>
</protein>
<feature type="domain" description="Aldehyde dehydrogenase" evidence="1">
    <location>
        <begin position="13"/>
        <end position="44"/>
    </location>
</feature>
<keyword evidence="3" id="KW-1185">Reference proteome</keyword>
<dbReference type="AlphaFoldDB" id="A0AAJ8KXS7"/>
<dbReference type="EMBL" id="CP144540">
    <property type="protein sequence ID" value="WWC65741.1"/>
    <property type="molecule type" value="Genomic_DNA"/>
</dbReference>
<dbReference type="InterPro" id="IPR016163">
    <property type="entry name" value="Ald_DH_C"/>
</dbReference>
<dbReference type="SUPFAM" id="SSF53720">
    <property type="entry name" value="ALDH-like"/>
    <property type="match status" value="1"/>
</dbReference>
<reference evidence="2" key="1">
    <citation type="submission" date="2013-07" db="EMBL/GenBank/DDBJ databases">
        <authorList>
            <consortium name="The Broad Institute Genome Sequencing Platform"/>
            <person name="Cuomo C."/>
            <person name="Litvintseva A."/>
            <person name="Chen Y."/>
            <person name="Heitman J."/>
            <person name="Sun S."/>
            <person name="Springer D."/>
            <person name="Dromer F."/>
            <person name="Young S.K."/>
            <person name="Zeng Q."/>
            <person name="Gargeya S."/>
            <person name="Fitzgerald M."/>
            <person name="Abouelleil A."/>
            <person name="Alvarado L."/>
            <person name="Berlin A.M."/>
            <person name="Chapman S.B."/>
            <person name="Dewar J."/>
            <person name="Goldberg J."/>
            <person name="Griggs A."/>
            <person name="Gujja S."/>
            <person name="Hansen M."/>
            <person name="Howarth C."/>
            <person name="Imamovic A."/>
            <person name="Larimer J."/>
            <person name="McCowan C."/>
            <person name="Murphy C."/>
            <person name="Pearson M."/>
            <person name="Priest M."/>
            <person name="Roberts A."/>
            <person name="Saif S."/>
            <person name="Shea T."/>
            <person name="Sykes S."/>
            <person name="Wortman J."/>
            <person name="Nusbaum C."/>
            <person name="Birren B."/>
        </authorList>
    </citation>
    <scope>NUCLEOTIDE SEQUENCE</scope>
    <source>
        <strain evidence="2">CBS 10117</strain>
    </source>
</reference>
<evidence type="ECO:0000313" key="2">
    <source>
        <dbReference type="EMBL" id="WWC65741.1"/>
    </source>
</evidence>
<evidence type="ECO:0000259" key="1">
    <source>
        <dbReference type="Pfam" id="PF00171"/>
    </source>
</evidence>
<organism evidence="2 3">
    <name type="scientific">Kwoniella dejecticola CBS 10117</name>
    <dbReference type="NCBI Taxonomy" id="1296121"/>
    <lineage>
        <taxon>Eukaryota</taxon>
        <taxon>Fungi</taxon>
        <taxon>Dikarya</taxon>
        <taxon>Basidiomycota</taxon>
        <taxon>Agaricomycotina</taxon>
        <taxon>Tremellomycetes</taxon>
        <taxon>Tremellales</taxon>
        <taxon>Cryptococcaceae</taxon>
        <taxon>Kwoniella</taxon>
    </lineage>
</organism>
<dbReference type="RefSeq" id="XP_065825881.1">
    <property type="nucleotide sequence ID" value="XM_065969809.1"/>
</dbReference>
<dbReference type="Proteomes" id="UP000078595">
    <property type="component" value="Chromosome 11"/>
</dbReference>
<evidence type="ECO:0000313" key="3">
    <source>
        <dbReference type="Proteomes" id="UP000078595"/>
    </source>
</evidence>
<dbReference type="Gene3D" id="3.40.309.10">
    <property type="entry name" value="Aldehyde Dehydrogenase, Chain A, domain 2"/>
    <property type="match status" value="1"/>
</dbReference>